<evidence type="ECO:0000313" key="5">
    <source>
        <dbReference type="Proteomes" id="UP001190700"/>
    </source>
</evidence>
<evidence type="ECO:0000259" key="3">
    <source>
        <dbReference type="PROSITE" id="PS50102"/>
    </source>
</evidence>
<dbReference type="InterPro" id="IPR000504">
    <property type="entry name" value="RRM_dom"/>
</dbReference>
<feature type="region of interest" description="Disordered" evidence="2">
    <location>
        <begin position="133"/>
        <end position="168"/>
    </location>
</feature>
<evidence type="ECO:0000256" key="1">
    <source>
        <dbReference type="PROSITE-ProRule" id="PRU00176"/>
    </source>
</evidence>
<keyword evidence="1" id="KW-0694">RNA-binding</keyword>
<proteinExistence type="predicted"/>
<feature type="non-terminal residue" evidence="4">
    <location>
        <position position="268"/>
    </location>
</feature>
<feature type="compositionally biased region" description="Basic residues" evidence="2">
    <location>
        <begin position="155"/>
        <end position="164"/>
    </location>
</feature>
<comment type="caution">
    <text evidence="4">The sequence shown here is derived from an EMBL/GenBank/DDBJ whole genome shotgun (WGS) entry which is preliminary data.</text>
</comment>
<name>A0AAE0GGB6_9CHLO</name>
<gene>
    <name evidence="4" type="ORF">CYMTET_14573</name>
</gene>
<dbReference type="SUPFAM" id="SSF54928">
    <property type="entry name" value="RNA-binding domain, RBD"/>
    <property type="match status" value="1"/>
</dbReference>
<feature type="domain" description="RRM" evidence="3">
    <location>
        <begin position="25"/>
        <end position="118"/>
    </location>
</feature>
<sequence length="268" mass="29520">MRRIPCAASKDNNIDIDLEDWAPGLCVHVSGLPWERDPDEVSLAVRNFCRDDANIGQPVDLIIPEFGSEKRKIRDKDKKHRGFAIARFTSPEAANAAVRKFSTGAISGQTLRAALLDEGAIAKWAQHRAKKGVEQAKLTGSTPEARLKEEARQRLREHKRRNSQRQKALVRAEQDAILSRLIPPRGPGAGPGTGADTGEAWEQYYSRWRDPAEARSLGAIDWSNVPPAADPAIGGRLGGSRADLLAAARTKTLDLEEGQERGDRKRLQ</sequence>
<dbReference type="EMBL" id="LGRX02006119">
    <property type="protein sequence ID" value="KAK3277410.1"/>
    <property type="molecule type" value="Genomic_DNA"/>
</dbReference>
<evidence type="ECO:0000256" key="2">
    <source>
        <dbReference type="SAM" id="MobiDB-lite"/>
    </source>
</evidence>
<dbReference type="CDD" id="cd00590">
    <property type="entry name" value="RRM_SF"/>
    <property type="match status" value="1"/>
</dbReference>
<dbReference type="AlphaFoldDB" id="A0AAE0GGB6"/>
<organism evidence="4 5">
    <name type="scientific">Cymbomonas tetramitiformis</name>
    <dbReference type="NCBI Taxonomy" id="36881"/>
    <lineage>
        <taxon>Eukaryota</taxon>
        <taxon>Viridiplantae</taxon>
        <taxon>Chlorophyta</taxon>
        <taxon>Pyramimonadophyceae</taxon>
        <taxon>Pyramimonadales</taxon>
        <taxon>Pyramimonadaceae</taxon>
        <taxon>Cymbomonas</taxon>
    </lineage>
</organism>
<accession>A0AAE0GGB6</accession>
<reference evidence="4 5" key="1">
    <citation type="journal article" date="2015" name="Genome Biol. Evol.">
        <title>Comparative Genomics of a Bacterivorous Green Alga Reveals Evolutionary Causalities and Consequences of Phago-Mixotrophic Mode of Nutrition.</title>
        <authorList>
            <person name="Burns J.A."/>
            <person name="Paasch A."/>
            <person name="Narechania A."/>
            <person name="Kim E."/>
        </authorList>
    </citation>
    <scope>NUCLEOTIDE SEQUENCE [LARGE SCALE GENOMIC DNA]</scope>
    <source>
        <strain evidence="4 5">PLY_AMNH</strain>
    </source>
</reference>
<dbReference type="Gene3D" id="3.30.70.330">
    <property type="match status" value="1"/>
</dbReference>
<keyword evidence="5" id="KW-1185">Reference proteome</keyword>
<dbReference type="Proteomes" id="UP001190700">
    <property type="component" value="Unassembled WGS sequence"/>
</dbReference>
<dbReference type="PROSITE" id="PS50102">
    <property type="entry name" value="RRM"/>
    <property type="match status" value="1"/>
</dbReference>
<feature type="compositionally biased region" description="Basic and acidic residues" evidence="2">
    <location>
        <begin position="145"/>
        <end position="154"/>
    </location>
</feature>
<dbReference type="GO" id="GO:0003723">
    <property type="term" value="F:RNA binding"/>
    <property type="evidence" value="ECO:0007669"/>
    <property type="project" value="UniProtKB-UniRule"/>
</dbReference>
<evidence type="ECO:0000313" key="4">
    <source>
        <dbReference type="EMBL" id="KAK3277410.1"/>
    </source>
</evidence>
<protein>
    <recommendedName>
        <fullName evidence="3">RRM domain-containing protein</fullName>
    </recommendedName>
</protein>
<dbReference type="InterPro" id="IPR012677">
    <property type="entry name" value="Nucleotide-bd_a/b_plait_sf"/>
</dbReference>
<dbReference type="InterPro" id="IPR035979">
    <property type="entry name" value="RBD_domain_sf"/>
</dbReference>